<reference evidence="2 3" key="1">
    <citation type="journal article" date="2016" name="Environ. Microbiol.">
        <title>Genomic resolution of a cold subsurface aquifer community provides metabolic insights for novel microbes adapted to high CO concentrations.</title>
        <authorList>
            <person name="Probst A.J."/>
            <person name="Castelle C.J."/>
            <person name="Singh A."/>
            <person name="Brown C.T."/>
            <person name="Anantharaman K."/>
            <person name="Sharon I."/>
            <person name="Hug L.A."/>
            <person name="Burstein D."/>
            <person name="Emerson J.B."/>
            <person name="Thomas B.C."/>
            <person name="Banfield J.F."/>
        </authorList>
    </citation>
    <scope>NUCLEOTIDE SEQUENCE [LARGE SCALE GENOMIC DNA]</scope>
    <source>
        <strain evidence="2">CG1_02_38_13</strain>
    </source>
</reference>
<accession>A0A1J4TYG9</accession>
<feature type="domain" description="Methyltransferase" evidence="1">
    <location>
        <begin position="27"/>
        <end position="139"/>
    </location>
</feature>
<sequence length="187" mass="20791">MILNKIPGGDELLNPQKILKDNLNITAGSKIGDCGCGGIGYFTFQAAQIVGETGQVYSIDILKTALKNVEHRAKMLGLKNIKTIWSNLEVYGGARINDSTLDFAFLINILFQSQYPEKILRETARMLRSSGQLLVIEWRPGRFPIGPSPEKKITKEKIADRALGSGLKKVKEFEAGRFHYGIILQKI</sequence>
<evidence type="ECO:0000313" key="2">
    <source>
        <dbReference type="EMBL" id="OIO16209.1"/>
    </source>
</evidence>
<name>A0A1J4TYG9_9BACT</name>
<organism evidence="2 3">
    <name type="scientific">Candidatus Kuenenbacteria bacterium CG1_02_38_13</name>
    <dbReference type="NCBI Taxonomy" id="1805235"/>
    <lineage>
        <taxon>Bacteria</taxon>
        <taxon>Candidatus Kueneniibacteriota</taxon>
    </lineage>
</organism>
<dbReference type="SUPFAM" id="SSF53335">
    <property type="entry name" value="S-adenosyl-L-methionine-dependent methyltransferases"/>
    <property type="match status" value="1"/>
</dbReference>
<dbReference type="EMBL" id="MNVB01000066">
    <property type="protein sequence ID" value="OIO16209.1"/>
    <property type="molecule type" value="Genomic_DNA"/>
</dbReference>
<proteinExistence type="predicted"/>
<dbReference type="Proteomes" id="UP000182465">
    <property type="component" value="Unassembled WGS sequence"/>
</dbReference>
<dbReference type="Gene3D" id="3.40.50.150">
    <property type="entry name" value="Vaccinia Virus protein VP39"/>
    <property type="match status" value="1"/>
</dbReference>
<dbReference type="AlphaFoldDB" id="A0A1J4TYG9"/>
<comment type="caution">
    <text evidence="2">The sequence shown here is derived from an EMBL/GenBank/DDBJ whole genome shotgun (WGS) entry which is preliminary data.</text>
</comment>
<dbReference type="InterPro" id="IPR029063">
    <property type="entry name" value="SAM-dependent_MTases_sf"/>
</dbReference>
<protein>
    <recommendedName>
        <fullName evidence="1">Methyltransferase domain-containing protein</fullName>
    </recommendedName>
</protein>
<evidence type="ECO:0000259" key="1">
    <source>
        <dbReference type="Pfam" id="PF13847"/>
    </source>
</evidence>
<dbReference type="Pfam" id="PF13847">
    <property type="entry name" value="Methyltransf_31"/>
    <property type="match status" value="1"/>
</dbReference>
<evidence type="ECO:0000313" key="3">
    <source>
        <dbReference type="Proteomes" id="UP000182465"/>
    </source>
</evidence>
<gene>
    <name evidence="2" type="ORF">AUJ29_03100</name>
</gene>
<dbReference type="InterPro" id="IPR025714">
    <property type="entry name" value="Methyltranfer_dom"/>
</dbReference>